<dbReference type="EMBL" id="JBEXZR010000004">
    <property type="protein sequence ID" value="MEU0707071.1"/>
    <property type="molecule type" value="Genomic_DNA"/>
</dbReference>
<proteinExistence type="predicted"/>
<sequence>MTSRPLPSSPSSSPRAFSSSAPPLGSVTGREAVMPVPETHGVPSFAPLRVRGGRHRLRRAVRRRRRAMAAGLAMTAAALAASAPGSRGPAEADRPRAATPEREREPVETVSAPVRIADAATVRLLRPGDRVDVIASPVSSPADGEDGARVVARGARVEKVPDARADPPDGGALVVLSVPRATAAELAGAGATSRLAVTLC</sequence>
<keyword evidence="3" id="KW-1185">Reference proteome</keyword>
<evidence type="ECO:0000313" key="3">
    <source>
        <dbReference type="Proteomes" id="UP001550378"/>
    </source>
</evidence>
<evidence type="ECO:0000256" key="1">
    <source>
        <dbReference type="SAM" id="MobiDB-lite"/>
    </source>
</evidence>
<evidence type="ECO:0008006" key="4">
    <source>
        <dbReference type="Google" id="ProtNLM"/>
    </source>
</evidence>
<reference evidence="2 3" key="1">
    <citation type="submission" date="2024-06" db="EMBL/GenBank/DDBJ databases">
        <title>The Natural Products Discovery Center: Release of the First 8490 Sequenced Strains for Exploring Actinobacteria Biosynthetic Diversity.</title>
        <authorList>
            <person name="Kalkreuter E."/>
            <person name="Kautsar S.A."/>
            <person name="Yang D."/>
            <person name="Bader C.D."/>
            <person name="Teijaro C.N."/>
            <person name="Fluegel L."/>
            <person name="Davis C.M."/>
            <person name="Simpson J.R."/>
            <person name="Lauterbach L."/>
            <person name="Steele A.D."/>
            <person name="Gui C."/>
            <person name="Meng S."/>
            <person name="Li G."/>
            <person name="Viehrig K."/>
            <person name="Ye F."/>
            <person name="Su P."/>
            <person name="Kiefer A.F."/>
            <person name="Nichols A."/>
            <person name="Cepeda A.J."/>
            <person name="Yan W."/>
            <person name="Fan B."/>
            <person name="Jiang Y."/>
            <person name="Adhikari A."/>
            <person name="Zheng C.-J."/>
            <person name="Schuster L."/>
            <person name="Cowan T.M."/>
            <person name="Smanski M.J."/>
            <person name="Chevrette M.G."/>
            <person name="De Carvalho L.P.S."/>
            <person name="Shen B."/>
        </authorList>
    </citation>
    <scope>NUCLEOTIDE SEQUENCE [LARGE SCALE GENOMIC DNA]</scope>
    <source>
        <strain evidence="2 3">NPDC006337</strain>
    </source>
</reference>
<evidence type="ECO:0000313" key="2">
    <source>
        <dbReference type="EMBL" id="MEU0707071.1"/>
    </source>
</evidence>
<organism evidence="2 3">
    <name type="scientific">Streptomyces lavendulocolor</name>
    <dbReference type="NCBI Taxonomy" id="67316"/>
    <lineage>
        <taxon>Bacteria</taxon>
        <taxon>Bacillati</taxon>
        <taxon>Actinomycetota</taxon>
        <taxon>Actinomycetes</taxon>
        <taxon>Kitasatosporales</taxon>
        <taxon>Streptomycetaceae</taxon>
        <taxon>Streptomyces</taxon>
    </lineage>
</organism>
<gene>
    <name evidence="2" type="ORF">ABZ508_06780</name>
</gene>
<name>A0ABV2W2W8_9ACTN</name>
<dbReference type="RefSeq" id="WP_359654132.1">
    <property type="nucleotide sequence ID" value="NZ_JBEXZO010000007.1"/>
</dbReference>
<dbReference type="Proteomes" id="UP001550378">
    <property type="component" value="Unassembled WGS sequence"/>
</dbReference>
<feature type="region of interest" description="Disordered" evidence="1">
    <location>
        <begin position="1"/>
        <end position="47"/>
    </location>
</feature>
<protein>
    <recommendedName>
        <fullName evidence="4">Flp pilus assembly protein RcpC/CpaB domain-containing protein</fullName>
    </recommendedName>
</protein>
<feature type="region of interest" description="Disordered" evidence="1">
    <location>
        <begin position="79"/>
        <end position="110"/>
    </location>
</feature>
<accession>A0ABV2W2W8</accession>
<feature type="compositionally biased region" description="Basic and acidic residues" evidence="1">
    <location>
        <begin position="90"/>
        <end position="107"/>
    </location>
</feature>
<feature type="compositionally biased region" description="Low complexity" evidence="1">
    <location>
        <begin position="79"/>
        <end position="89"/>
    </location>
</feature>
<feature type="compositionally biased region" description="Low complexity" evidence="1">
    <location>
        <begin position="1"/>
        <end position="24"/>
    </location>
</feature>
<comment type="caution">
    <text evidence="2">The sequence shown here is derived from an EMBL/GenBank/DDBJ whole genome shotgun (WGS) entry which is preliminary data.</text>
</comment>